<organism evidence="10 11">
    <name type="scientific">Symbiodinium necroappetens</name>
    <dbReference type="NCBI Taxonomy" id="1628268"/>
    <lineage>
        <taxon>Eukaryota</taxon>
        <taxon>Sar</taxon>
        <taxon>Alveolata</taxon>
        <taxon>Dinophyceae</taxon>
        <taxon>Suessiales</taxon>
        <taxon>Symbiodiniaceae</taxon>
        <taxon>Symbiodinium</taxon>
    </lineage>
</organism>
<protein>
    <submittedName>
        <fullName evidence="10">ProB protein</fullName>
    </submittedName>
</protein>
<gene>
    <name evidence="10" type="primary">proB</name>
    <name evidence="10" type="ORF">SNEC2469_LOCUS13384</name>
</gene>
<dbReference type="InterPro" id="IPR019797">
    <property type="entry name" value="Glutamate_5-kinase_CS"/>
</dbReference>
<evidence type="ECO:0000256" key="1">
    <source>
        <dbReference type="ARBA" id="ARBA00022490"/>
    </source>
</evidence>
<dbReference type="InterPro" id="IPR041739">
    <property type="entry name" value="G5K_ProB"/>
</dbReference>
<dbReference type="PANTHER" id="PTHR43654">
    <property type="entry name" value="GLUTAMATE 5-KINASE"/>
    <property type="match status" value="1"/>
</dbReference>
<evidence type="ECO:0000259" key="9">
    <source>
        <dbReference type="Pfam" id="PF00696"/>
    </source>
</evidence>
<feature type="region of interest" description="Disordered" evidence="8">
    <location>
        <begin position="252"/>
        <end position="276"/>
    </location>
</feature>
<dbReference type="GO" id="GO:0004349">
    <property type="term" value="F:glutamate 5-kinase activity"/>
    <property type="evidence" value="ECO:0007669"/>
    <property type="project" value="InterPro"/>
</dbReference>
<keyword evidence="7" id="KW-0067">ATP-binding</keyword>
<evidence type="ECO:0000256" key="3">
    <source>
        <dbReference type="ARBA" id="ARBA00022650"/>
    </source>
</evidence>
<sequence length="617" mass="66548">MTLSSQILVLKVGTSTIMRSDERGQRVNVANLSRLVEVISDLGHQGYKVVLVSSGAVGMGCRELGLAKKPTDPQMKRAVAGVGQSRIMRMYSELFETVGLKIAQLLVSQRDFMEQQRWAEIRDTIAACLDAGVVPIINENDTTNTDGVRFGDNDNLAALTAVQLEAEGVFLFTDVDYLYTANPNVDPSAEPMRIVSEAFELNVDTREPGSSLGTGGMSTKVSAARTAHCAGIPCGILHGKHPERIFSFLTHDETASTHSGRSPLESDTLSEQDMEHMEPEPEGTLFAADEGEQLSEAERWILSLPVVGDVDLSGSQTRSDLRECVLDTVAGALGSLKSLSGTAHHGGVRIFHHNVEIARTRVSFDEDGACSLPSFIAEESVVLTPGLFEGKKDNSLGLDPARYDPKFPKAYDHGLPKKHIPFTSGSTRFDHRGRKDYRPGPGDYNAAKQTLAGALTVSAAKTMGVAPAEQRLLFKSTSAPSIPRDHQCFGYDEAGDGRLIRQGRKDGIRELSGKPGDSAGPGHYDVSQAKGIANGARGGRIMPPAFDPAAKPSETPGPGHYVAKAFGKETEKPIYSSFASQSERDPKSEKKGVEMPGPGQYYSSRPFKRATLRELHP</sequence>
<dbReference type="InterPro" id="IPR001057">
    <property type="entry name" value="Glu/AcGlu_kinase"/>
</dbReference>
<reference evidence="10" key="1">
    <citation type="submission" date="2021-02" db="EMBL/GenBank/DDBJ databases">
        <authorList>
            <person name="Dougan E. K."/>
            <person name="Rhodes N."/>
            <person name="Thang M."/>
            <person name="Chan C."/>
        </authorList>
    </citation>
    <scope>NUCLEOTIDE SEQUENCE</scope>
</reference>
<dbReference type="PANTHER" id="PTHR43654:SF3">
    <property type="entry name" value="GLUTAMATE 5-KINASE"/>
    <property type="match status" value="1"/>
</dbReference>
<keyword evidence="6" id="KW-0418">Kinase</keyword>
<accession>A0A812SG28</accession>
<keyword evidence="1" id="KW-0963">Cytoplasm</keyword>
<evidence type="ECO:0000256" key="7">
    <source>
        <dbReference type="ARBA" id="ARBA00022840"/>
    </source>
</evidence>
<feature type="compositionally biased region" description="Polar residues" evidence="8">
    <location>
        <begin position="256"/>
        <end position="271"/>
    </location>
</feature>
<feature type="non-terminal residue" evidence="10">
    <location>
        <position position="617"/>
    </location>
</feature>
<dbReference type="Proteomes" id="UP000601435">
    <property type="component" value="Unassembled WGS sequence"/>
</dbReference>
<dbReference type="GO" id="GO:0005829">
    <property type="term" value="C:cytosol"/>
    <property type="evidence" value="ECO:0007669"/>
    <property type="project" value="TreeGrafter"/>
</dbReference>
<dbReference type="Gene3D" id="3.40.1160.10">
    <property type="entry name" value="Acetylglutamate kinase-like"/>
    <property type="match status" value="1"/>
</dbReference>
<evidence type="ECO:0000256" key="5">
    <source>
        <dbReference type="ARBA" id="ARBA00022741"/>
    </source>
</evidence>
<dbReference type="Pfam" id="PF00696">
    <property type="entry name" value="AA_kinase"/>
    <property type="match status" value="1"/>
</dbReference>
<evidence type="ECO:0000256" key="8">
    <source>
        <dbReference type="SAM" id="MobiDB-lite"/>
    </source>
</evidence>
<evidence type="ECO:0000313" key="11">
    <source>
        <dbReference type="Proteomes" id="UP000601435"/>
    </source>
</evidence>
<name>A0A812SG28_9DINO</name>
<comment type="caution">
    <text evidence="10">The sequence shown here is derived from an EMBL/GenBank/DDBJ whole genome shotgun (WGS) entry which is preliminary data.</text>
</comment>
<keyword evidence="2" id="KW-0028">Amino-acid biosynthesis</keyword>
<keyword evidence="11" id="KW-1185">Reference proteome</keyword>
<dbReference type="OrthoDB" id="409889at2759"/>
<dbReference type="PROSITE" id="PS00902">
    <property type="entry name" value="GLUTAMATE_5_KINASE"/>
    <property type="match status" value="1"/>
</dbReference>
<feature type="compositionally biased region" description="Basic and acidic residues" evidence="8">
    <location>
        <begin position="582"/>
        <end position="593"/>
    </location>
</feature>
<evidence type="ECO:0000256" key="6">
    <source>
        <dbReference type="ARBA" id="ARBA00022777"/>
    </source>
</evidence>
<evidence type="ECO:0000313" key="10">
    <source>
        <dbReference type="EMBL" id="CAE7473869.1"/>
    </source>
</evidence>
<keyword evidence="4" id="KW-0808">Transferase</keyword>
<dbReference type="InterPro" id="IPR036393">
    <property type="entry name" value="AceGlu_kinase-like_sf"/>
</dbReference>
<dbReference type="HAMAP" id="MF_00456">
    <property type="entry name" value="ProB"/>
    <property type="match status" value="1"/>
</dbReference>
<dbReference type="InterPro" id="IPR005715">
    <property type="entry name" value="Glu_5kinase/COase_Synthase"/>
</dbReference>
<keyword evidence="5" id="KW-0547">Nucleotide-binding</keyword>
<feature type="domain" description="Aspartate/glutamate/uridylate kinase" evidence="9">
    <location>
        <begin position="7"/>
        <end position="236"/>
    </location>
</feature>
<proteinExistence type="inferred from homology"/>
<dbReference type="GO" id="GO:0005524">
    <property type="term" value="F:ATP binding"/>
    <property type="evidence" value="ECO:0007669"/>
    <property type="project" value="UniProtKB-KW"/>
</dbReference>
<evidence type="ECO:0000256" key="4">
    <source>
        <dbReference type="ARBA" id="ARBA00022679"/>
    </source>
</evidence>
<dbReference type="SUPFAM" id="SSF53633">
    <property type="entry name" value="Carbamate kinase-like"/>
    <property type="match status" value="1"/>
</dbReference>
<dbReference type="CDD" id="cd04242">
    <property type="entry name" value="AAK_G5K_ProB"/>
    <property type="match status" value="1"/>
</dbReference>
<dbReference type="FunFam" id="3.40.1160.10:FF:000006">
    <property type="entry name" value="Glutamate 5-kinase"/>
    <property type="match status" value="1"/>
</dbReference>
<dbReference type="GO" id="GO:0008652">
    <property type="term" value="P:amino acid biosynthetic process"/>
    <property type="evidence" value="ECO:0007669"/>
    <property type="project" value="UniProtKB-KW"/>
</dbReference>
<dbReference type="AlphaFoldDB" id="A0A812SG28"/>
<keyword evidence="3" id="KW-0641">Proline biosynthesis</keyword>
<evidence type="ECO:0000256" key="2">
    <source>
        <dbReference type="ARBA" id="ARBA00022605"/>
    </source>
</evidence>
<dbReference type="InterPro" id="IPR001048">
    <property type="entry name" value="Asp/Glu/Uridylate_kinase"/>
</dbReference>
<dbReference type="EMBL" id="CAJNJA010021320">
    <property type="protein sequence ID" value="CAE7473869.1"/>
    <property type="molecule type" value="Genomic_DNA"/>
</dbReference>
<dbReference type="PRINTS" id="PR00474">
    <property type="entry name" value="GLU5KINASE"/>
</dbReference>
<dbReference type="NCBIfam" id="TIGR01027">
    <property type="entry name" value="proB"/>
    <property type="match status" value="1"/>
</dbReference>
<feature type="region of interest" description="Disordered" evidence="8">
    <location>
        <begin position="572"/>
        <end position="617"/>
    </location>
</feature>